<evidence type="ECO:0000313" key="4">
    <source>
        <dbReference type="Proteomes" id="UP001457282"/>
    </source>
</evidence>
<organism evidence="3 4">
    <name type="scientific">Rubus argutus</name>
    <name type="common">Southern blackberry</name>
    <dbReference type="NCBI Taxonomy" id="59490"/>
    <lineage>
        <taxon>Eukaryota</taxon>
        <taxon>Viridiplantae</taxon>
        <taxon>Streptophyta</taxon>
        <taxon>Embryophyta</taxon>
        <taxon>Tracheophyta</taxon>
        <taxon>Spermatophyta</taxon>
        <taxon>Magnoliopsida</taxon>
        <taxon>eudicotyledons</taxon>
        <taxon>Gunneridae</taxon>
        <taxon>Pentapetalae</taxon>
        <taxon>rosids</taxon>
        <taxon>fabids</taxon>
        <taxon>Rosales</taxon>
        <taxon>Rosaceae</taxon>
        <taxon>Rosoideae</taxon>
        <taxon>Rosoideae incertae sedis</taxon>
        <taxon>Rubus</taxon>
    </lineage>
</organism>
<keyword evidence="4" id="KW-1185">Reference proteome</keyword>
<feature type="region of interest" description="Disordered" evidence="2">
    <location>
        <begin position="1"/>
        <end position="41"/>
    </location>
</feature>
<evidence type="ECO:0000256" key="1">
    <source>
        <dbReference type="ARBA" id="ARBA00006385"/>
    </source>
</evidence>
<comment type="similarity">
    <text evidence="1">Belongs to the CNOT9 family.</text>
</comment>
<dbReference type="SUPFAM" id="SSF48371">
    <property type="entry name" value="ARM repeat"/>
    <property type="match status" value="1"/>
</dbReference>
<sequence>MASLPESLLGDPSSPQPGREGGRARPTMPGSKLAQSSNADPARREYLEQLIQELNDSRTREQALFRLSKLKEVPDVALSLWHTSGLMFTLLREITGVYHLISTPNLTREVSNRVCNTITLFQCIASHLETRKPFIQANMPMYLYPFIGTENKDKPHEYLRLSSLGAIGALVKKSTDPNEDEVDPEIIHFLLDSQVFCLCIRCMEVGGVLSRTVATFIVERILMTDEGLNYCCNFGDRFYVATHILRKMADKLVQEPSRRLLKLIIRCFLALSKGPRDSDGLKFYIPKSLTDPSVINLISGDGEAMRWLQQLVNNASNGHQAHMAPSTELVGCLIKG</sequence>
<evidence type="ECO:0000313" key="3">
    <source>
        <dbReference type="EMBL" id="KAK9924513.1"/>
    </source>
</evidence>
<comment type="caution">
    <text evidence="3">The sequence shown here is derived from an EMBL/GenBank/DDBJ whole genome shotgun (WGS) entry which is preliminary data.</text>
</comment>
<dbReference type="PANTHER" id="PTHR12262">
    <property type="entry name" value="CCR4-NOT TRANSCRIPTION COMPLEX SUBUNIT 9"/>
    <property type="match status" value="1"/>
</dbReference>
<proteinExistence type="inferred from homology"/>
<name>A0AAW1WK02_RUBAR</name>
<gene>
    <name evidence="3" type="ORF">M0R45_032878</name>
</gene>
<evidence type="ECO:0000256" key="2">
    <source>
        <dbReference type="SAM" id="MobiDB-lite"/>
    </source>
</evidence>
<dbReference type="AlphaFoldDB" id="A0AAW1WK02"/>
<dbReference type="EMBL" id="JBEDUW010000006">
    <property type="protein sequence ID" value="KAK9924513.1"/>
    <property type="molecule type" value="Genomic_DNA"/>
</dbReference>
<dbReference type="Pfam" id="PF04078">
    <property type="entry name" value="Rcd1"/>
    <property type="match status" value="1"/>
</dbReference>
<protein>
    <submittedName>
        <fullName evidence="3">Uncharacterized protein</fullName>
    </submittedName>
</protein>
<reference evidence="3 4" key="1">
    <citation type="journal article" date="2023" name="G3 (Bethesda)">
        <title>A chromosome-length genome assembly and annotation of blackberry (Rubus argutus, cv. 'Hillquist').</title>
        <authorList>
            <person name="Bruna T."/>
            <person name="Aryal R."/>
            <person name="Dudchenko O."/>
            <person name="Sargent D.J."/>
            <person name="Mead D."/>
            <person name="Buti M."/>
            <person name="Cavallini A."/>
            <person name="Hytonen T."/>
            <person name="Andres J."/>
            <person name="Pham M."/>
            <person name="Weisz D."/>
            <person name="Mascagni F."/>
            <person name="Usai G."/>
            <person name="Natali L."/>
            <person name="Bassil N."/>
            <person name="Fernandez G.E."/>
            <person name="Lomsadze A."/>
            <person name="Armour M."/>
            <person name="Olukolu B."/>
            <person name="Poorten T."/>
            <person name="Britton C."/>
            <person name="Davik J."/>
            <person name="Ashrafi H."/>
            <person name="Aiden E.L."/>
            <person name="Borodovsky M."/>
            <person name="Worthington M."/>
        </authorList>
    </citation>
    <scope>NUCLEOTIDE SEQUENCE [LARGE SCALE GENOMIC DNA]</scope>
    <source>
        <strain evidence="3">PI 553951</strain>
    </source>
</reference>
<dbReference type="InterPro" id="IPR016024">
    <property type="entry name" value="ARM-type_fold"/>
</dbReference>
<accession>A0AAW1WK02</accession>
<dbReference type="GO" id="GO:0030014">
    <property type="term" value="C:CCR4-NOT complex"/>
    <property type="evidence" value="ECO:0007669"/>
    <property type="project" value="InterPro"/>
</dbReference>
<dbReference type="GO" id="GO:0006402">
    <property type="term" value="P:mRNA catabolic process"/>
    <property type="evidence" value="ECO:0007669"/>
    <property type="project" value="InterPro"/>
</dbReference>
<dbReference type="Gene3D" id="1.25.10.10">
    <property type="entry name" value="Leucine-rich Repeat Variant"/>
    <property type="match status" value="1"/>
</dbReference>
<dbReference type="InterPro" id="IPR011989">
    <property type="entry name" value="ARM-like"/>
</dbReference>
<dbReference type="InterPro" id="IPR007216">
    <property type="entry name" value="CNOT9"/>
</dbReference>
<dbReference type="Proteomes" id="UP001457282">
    <property type="component" value="Unassembled WGS sequence"/>
</dbReference>